<reference evidence="14 15" key="1">
    <citation type="submission" date="2011-04" db="EMBL/GenBank/DDBJ databases">
        <title>The Genome Sequence of Dysgonomonas gadei ATCC BAA-286.</title>
        <authorList>
            <consortium name="The Broad Institute Genome Sequencing Platform"/>
            <person name="Earl A."/>
            <person name="Ward D."/>
            <person name="Feldgarden M."/>
            <person name="Gevers D."/>
            <person name="Pudlo N."/>
            <person name="Martens E."/>
            <person name="Allen-Vercoe E."/>
            <person name="Young S.K."/>
            <person name="Zeng Q."/>
            <person name="Gargeya S."/>
            <person name="Fitzgerald M."/>
            <person name="Haas B."/>
            <person name="Abouelleil A."/>
            <person name="Alvarado L."/>
            <person name="Arachchi H.M."/>
            <person name="Berlin A."/>
            <person name="Brown A."/>
            <person name="Chapman S.B."/>
            <person name="Chen Z."/>
            <person name="Dunbar C."/>
            <person name="Freedman E."/>
            <person name="Gearin G."/>
            <person name="Gellesch M."/>
            <person name="Goldberg J."/>
            <person name="Griggs A."/>
            <person name="Gujja S."/>
            <person name="Heiman D."/>
            <person name="Howarth C."/>
            <person name="Larson L."/>
            <person name="Lui A."/>
            <person name="MacDonald P.J.P."/>
            <person name="Mehta T."/>
            <person name="Montmayeur A."/>
            <person name="Murphy C."/>
            <person name="Neiman D."/>
            <person name="Pearson M."/>
            <person name="Priest M."/>
            <person name="Roberts A."/>
            <person name="Saif S."/>
            <person name="Shea T."/>
            <person name="Shenoy N."/>
            <person name="Sisk P."/>
            <person name="Stolte C."/>
            <person name="Sykes S."/>
            <person name="Yandava C."/>
            <person name="Wortman J."/>
            <person name="Nusbaum C."/>
            <person name="Birren B."/>
        </authorList>
    </citation>
    <scope>NUCLEOTIDE SEQUENCE [LARGE SCALE GENOMIC DNA]</scope>
    <source>
        <strain evidence="14 15">ATCC BAA-286</strain>
    </source>
</reference>
<dbReference type="SUPFAM" id="SSF56935">
    <property type="entry name" value="Porins"/>
    <property type="match status" value="1"/>
</dbReference>
<comment type="subcellular location">
    <subcellularLocation>
        <location evidence="1 10">Cell outer membrane</location>
        <topology evidence="1 10">Multi-pass membrane protein</topology>
    </subcellularLocation>
</comment>
<dbReference type="Gene3D" id="2.40.170.20">
    <property type="entry name" value="TonB-dependent receptor, beta-barrel domain"/>
    <property type="match status" value="1"/>
</dbReference>
<evidence type="ECO:0000259" key="13">
    <source>
        <dbReference type="Pfam" id="PF07715"/>
    </source>
</evidence>
<protein>
    <recommendedName>
        <fullName evidence="16">TonB-dependent receptor plug domain-containing protein</fullName>
    </recommendedName>
</protein>
<evidence type="ECO:0000256" key="2">
    <source>
        <dbReference type="ARBA" id="ARBA00022448"/>
    </source>
</evidence>
<evidence type="ECO:0000256" key="9">
    <source>
        <dbReference type="ARBA" id="ARBA00023237"/>
    </source>
</evidence>
<sequence>MIFAHKLKQTLTTTMSNKLSGANFLCSLLLLFFISNTLNISAQQSKSGTITGRVTDSQKKAVYSIAISVEGTTIGEYTDEKGDFKLVNVPSGNRIIVVSGVGTKTIRVKVLVEPGKTTRVPDIEIDNSVELHEVAVEGKTEARQKQEQAYAITVVDLKKSYNTVAPLSKMLSNISSVRIREDGGVGSNYNFSLNGFSGNQVKFFLDGIPMDNFGSSFNLSNISVNMAERIEVYKGVLPVSLGADALGGAVNIISRKDANYLDASYSIGSFNTHRISLNGAYTDLKTGFTVRANTFFNYSDNDYKVFAPIKDLSNGKTVEERWVKRFHDDYQSMGIKFETGITNKSYADYLLAGVILSKNDKDVQTGAVIDAVYGGVKSKSESMIPSIRYKKDDLFVEGLSASFYGAYSMVNSFSTDTLARNYNWLGEWEPSDTKGERGTNSYTDSKIRNREWVANANISYMIDNHQSVTLNHVFSSLNRKIHDKVDPDNESNKIPQKLTKNITGLGWQVKYDRWNANVFTKLYSTNSSTYKIVNQYMTDERLDKVDDDKTNVGYGAAFTYFILPKLQAKFSYEKAYRLPESTEMFGDGLNQLRNPDLKPESSNNANLGFIFEQNLKEHTIFLEGNFIYRDTKDFILKDLTEASAVTGYKNMGKVLTKGVEGGIKYQWKNRLHAGANLTYQDIKDNQKYEENTGTYVGNGKSENLNYKRRLPNIPYFFGHGDIGVQFQNIGLKDSELSLDYSINYMWKYYLSFPGLGAKSTKDVIPEQTSHDISLGYTMQNGRYSVMLECTNFTDEKLYDNYRLQKPGRAFNLKFRYFLK</sequence>
<dbReference type="InterPro" id="IPR036942">
    <property type="entry name" value="Beta-barrel_TonB_sf"/>
</dbReference>
<evidence type="ECO:0000259" key="12">
    <source>
        <dbReference type="Pfam" id="PF00593"/>
    </source>
</evidence>
<dbReference type="AlphaFoldDB" id="F5ITG1"/>
<evidence type="ECO:0000313" key="14">
    <source>
        <dbReference type="EMBL" id="EGJ99345.1"/>
    </source>
</evidence>
<comment type="similarity">
    <text evidence="10 11">Belongs to the TonB-dependent receptor family.</text>
</comment>
<dbReference type="Gene3D" id="2.170.130.10">
    <property type="entry name" value="TonB-dependent receptor, plug domain"/>
    <property type="match status" value="1"/>
</dbReference>
<evidence type="ECO:0000256" key="4">
    <source>
        <dbReference type="ARBA" id="ARBA00022692"/>
    </source>
</evidence>
<comment type="caution">
    <text evidence="14">The sequence shown here is derived from an EMBL/GenBank/DDBJ whole genome shotgun (WGS) entry which is preliminary data.</text>
</comment>
<dbReference type="GO" id="GO:0015344">
    <property type="term" value="F:siderophore uptake transmembrane transporter activity"/>
    <property type="evidence" value="ECO:0007669"/>
    <property type="project" value="TreeGrafter"/>
</dbReference>
<keyword evidence="7 10" id="KW-0472">Membrane</keyword>
<evidence type="ECO:0008006" key="16">
    <source>
        <dbReference type="Google" id="ProtNLM"/>
    </source>
</evidence>
<gene>
    <name evidence="14" type="ORF">HMPREF9455_00378</name>
</gene>
<dbReference type="eggNOG" id="COG4206">
    <property type="taxonomic scope" value="Bacteria"/>
</dbReference>
<evidence type="ECO:0000256" key="1">
    <source>
        <dbReference type="ARBA" id="ARBA00004571"/>
    </source>
</evidence>
<dbReference type="InterPro" id="IPR012910">
    <property type="entry name" value="Plug_dom"/>
</dbReference>
<dbReference type="InterPro" id="IPR037066">
    <property type="entry name" value="Plug_dom_sf"/>
</dbReference>
<evidence type="ECO:0000256" key="11">
    <source>
        <dbReference type="RuleBase" id="RU003357"/>
    </source>
</evidence>
<dbReference type="Proteomes" id="UP000004913">
    <property type="component" value="Unassembled WGS sequence"/>
</dbReference>
<keyword evidence="9 10" id="KW-0998">Cell outer membrane</keyword>
<dbReference type="HOGENOM" id="CLU_016091_0_0_10"/>
<dbReference type="PROSITE" id="PS52016">
    <property type="entry name" value="TONB_DEPENDENT_REC_3"/>
    <property type="match status" value="1"/>
</dbReference>
<dbReference type="PANTHER" id="PTHR30069">
    <property type="entry name" value="TONB-DEPENDENT OUTER MEMBRANE RECEPTOR"/>
    <property type="match status" value="1"/>
</dbReference>
<dbReference type="GO" id="GO:0009279">
    <property type="term" value="C:cell outer membrane"/>
    <property type="evidence" value="ECO:0007669"/>
    <property type="project" value="UniProtKB-SubCell"/>
</dbReference>
<evidence type="ECO:0000256" key="8">
    <source>
        <dbReference type="ARBA" id="ARBA00023170"/>
    </source>
</evidence>
<dbReference type="InterPro" id="IPR000531">
    <property type="entry name" value="Beta-barrel_TonB"/>
</dbReference>
<dbReference type="STRING" id="742766.HMPREF9455_00378"/>
<keyword evidence="8" id="KW-0675">Receptor</keyword>
<dbReference type="Pfam" id="PF00593">
    <property type="entry name" value="TonB_dep_Rec_b-barrel"/>
    <property type="match status" value="1"/>
</dbReference>
<keyword evidence="3 10" id="KW-1134">Transmembrane beta strand</keyword>
<dbReference type="GO" id="GO:0044718">
    <property type="term" value="P:siderophore transmembrane transport"/>
    <property type="evidence" value="ECO:0007669"/>
    <property type="project" value="TreeGrafter"/>
</dbReference>
<accession>F5ITG1</accession>
<keyword evidence="15" id="KW-1185">Reference proteome</keyword>
<feature type="domain" description="TonB-dependent receptor-like beta-barrel" evidence="12">
    <location>
        <begin position="401"/>
        <end position="791"/>
    </location>
</feature>
<organism evidence="14 15">
    <name type="scientific">Dysgonomonas gadei ATCC BAA-286</name>
    <dbReference type="NCBI Taxonomy" id="742766"/>
    <lineage>
        <taxon>Bacteria</taxon>
        <taxon>Pseudomonadati</taxon>
        <taxon>Bacteroidota</taxon>
        <taxon>Bacteroidia</taxon>
        <taxon>Bacteroidales</taxon>
        <taxon>Dysgonomonadaceae</taxon>
        <taxon>Dysgonomonas</taxon>
    </lineage>
</organism>
<dbReference type="EMBL" id="ADLV01000006">
    <property type="protein sequence ID" value="EGJ99345.1"/>
    <property type="molecule type" value="Genomic_DNA"/>
</dbReference>
<keyword evidence="2 10" id="KW-0813">Transport</keyword>
<evidence type="ECO:0000313" key="15">
    <source>
        <dbReference type="Proteomes" id="UP000004913"/>
    </source>
</evidence>
<name>F5ITG1_9BACT</name>
<dbReference type="Pfam" id="PF07715">
    <property type="entry name" value="Plug"/>
    <property type="match status" value="1"/>
</dbReference>
<evidence type="ECO:0000256" key="7">
    <source>
        <dbReference type="ARBA" id="ARBA00023136"/>
    </source>
</evidence>
<dbReference type="SUPFAM" id="SSF49452">
    <property type="entry name" value="Starch-binding domain-like"/>
    <property type="match status" value="1"/>
</dbReference>
<dbReference type="InterPro" id="IPR013784">
    <property type="entry name" value="Carb-bd-like_fold"/>
</dbReference>
<dbReference type="Pfam" id="PF13715">
    <property type="entry name" value="CarbopepD_reg_2"/>
    <property type="match status" value="1"/>
</dbReference>
<feature type="domain" description="TonB-dependent receptor plug" evidence="13">
    <location>
        <begin position="145"/>
        <end position="249"/>
    </location>
</feature>
<dbReference type="InterPro" id="IPR039426">
    <property type="entry name" value="TonB-dep_rcpt-like"/>
</dbReference>
<evidence type="ECO:0000256" key="10">
    <source>
        <dbReference type="PROSITE-ProRule" id="PRU01360"/>
    </source>
</evidence>
<keyword evidence="4 10" id="KW-0812">Transmembrane</keyword>
<evidence type="ECO:0000256" key="3">
    <source>
        <dbReference type="ARBA" id="ARBA00022452"/>
    </source>
</evidence>
<evidence type="ECO:0000256" key="5">
    <source>
        <dbReference type="ARBA" id="ARBA00022729"/>
    </source>
</evidence>
<dbReference type="PANTHER" id="PTHR30069:SF29">
    <property type="entry name" value="HEMOGLOBIN AND HEMOGLOBIN-HAPTOGLOBIN-BINDING PROTEIN 1-RELATED"/>
    <property type="match status" value="1"/>
</dbReference>
<keyword evidence="5" id="KW-0732">Signal</keyword>
<evidence type="ECO:0000256" key="6">
    <source>
        <dbReference type="ARBA" id="ARBA00023077"/>
    </source>
</evidence>
<keyword evidence="6 11" id="KW-0798">TonB box</keyword>
<proteinExistence type="inferred from homology"/>
<dbReference type="GO" id="GO:0030246">
    <property type="term" value="F:carbohydrate binding"/>
    <property type="evidence" value="ECO:0007669"/>
    <property type="project" value="InterPro"/>
</dbReference>
<dbReference type="Gene3D" id="2.60.40.1120">
    <property type="entry name" value="Carboxypeptidase-like, regulatory domain"/>
    <property type="match status" value="1"/>
</dbReference>